<reference evidence="1 2" key="1">
    <citation type="journal article" date="2011" name="Cell">
        <title>The monarch butterfly genome yields insights into long-distance migration.</title>
        <authorList>
            <person name="Zhan S."/>
            <person name="Merlin C."/>
            <person name="Boore J.L."/>
            <person name="Reppert S.M."/>
        </authorList>
    </citation>
    <scope>NUCLEOTIDE SEQUENCE [LARGE SCALE GENOMIC DNA]</scope>
    <source>
        <strain evidence="1">F-2</strain>
    </source>
</reference>
<dbReference type="AlphaFoldDB" id="A0A212EX69"/>
<evidence type="ECO:0000313" key="2">
    <source>
        <dbReference type="Proteomes" id="UP000007151"/>
    </source>
</evidence>
<keyword evidence="1" id="KW-0675">Receptor</keyword>
<dbReference type="KEGG" id="dpl:KGM_203722B"/>
<proteinExistence type="predicted"/>
<gene>
    <name evidence="1" type="ORF">KGM_203722B</name>
</gene>
<keyword evidence="2" id="KW-1185">Reference proteome</keyword>
<accession>A0A212EX69</accession>
<feature type="non-terminal residue" evidence="1">
    <location>
        <position position="1"/>
    </location>
</feature>
<protein>
    <submittedName>
        <fullName evidence="1">Nicotinic acetylcholine receptor subunit alpha 5 isoform A</fullName>
    </submittedName>
</protein>
<name>A0A212EX69_DANPL</name>
<dbReference type="Proteomes" id="UP000007151">
    <property type="component" value="Unassembled WGS sequence"/>
</dbReference>
<sequence length="40" mass="4179">VADRALLAVFVLVTTISTAAILLPQLNNLHVGNTPLKPPS</sequence>
<dbReference type="EMBL" id="AGBW02011843">
    <property type="protein sequence ID" value="OWR46047.1"/>
    <property type="molecule type" value="Genomic_DNA"/>
</dbReference>
<comment type="caution">
    <text evidence="1">The sequence shown here is derived from an EMBL/GenBank/DDBJ whole genome shotgun (WGS) entry which is preliminary data.</text>
</comment>
<organism evidence="1 2">
    <name type="scientific">Danaus plexippus plexippus</name>
    <dbReference type="NCBI Taxonomy" id="278856"/>
    <lineage>
        <taxon>Eukaryota</taxon>
        <taxon>Metazoa</taxon>
        <taxon>Ecdysozoa</taxon>
        <taxon>Arthropoda</taxon>
        <taxon>Hexapoda</taxon>
        <taxon>Insecta</taxon>
        <taxon>Pterygota</taxon>
        <taxon>Neoptera</taxon>
        <taxon>Endopterygota</taxon>
        <taxon>Lepidoptera</taxon>
        <taxon>Glossata</taxon>
        <taxon>Ditrysia</taxon>
        <taxon>Papilionoidea</taxon>
        <taxon>Nymphalidae</taxon>
        <taxon>Danainae</taxon>
        <taxon>Danaini</taxon>
        <taxon>Danaina</taxon>
        <taxon>Danaus</taxon>
        <taxon>Danaus</taxon>
    </lineage>
</organism>
<evidence type="ECO:0000313" key="1">
    <source>
        <dbReference type="EMBL" id="OWR46047.1"/>
    </source>
</evidence>
<dbReference type="InParanoid" id="A0A212EX69"/>